<accession>A0A552WQG9</accession>
<reference evidence="1 2" key="1">
    <citation type="submission" date="2019-07" db="EMBL/GenBank/DDBJ databases">
        <title>Georgenia wutianyii sp. nov. and Georgenia *** sp. nov. isolated from plateau pika (Ochotona curzoniae) in the Qinghai-Tibet plateau of China.</title>
        <authorList>
            <person name="Tian Z."/>
        </authorList>
    </citation>
    <scope>NUCLEOTIDE SEQUENCE [LARGE SCALE GENOMIC DNA]</scope>
    <source>
        <strain evidence="1 2">Z446</strain>
    </source>
</reference>
<organism evidence="1 2">
    <name type="scientific">Georgenia yuyongxinii</name>
    <dbReference type="NCBI Taxonomy" id="2589797"/>
    <lineage>
        <taxon>Bacteria</taxon>
        <taxon>Bacillati</taxon>
        <taxon>Actinomycetota</taxon>
        <taxon>Actinomycetes</taxon>
        <taxon>Micrococcales</taxon>
        <taxon>Bogoriellaceae</taxon>
        <taxon>Georgenia</taxon>
    </lineage>
</organism>
<keyword evidence="2" id="KW-1185">Reference proteome</keyword>
<dbReference type="EMBL" id="VJXR01000032">
    <property type="protein sequence ID" value="TRW44944.1"/>
    <property type="molecule type" value="Genomic_DNA"/>
</dbReference>
<dbReference type="AlphaFoldDB" id="A0A552WQG9"/>
<dbReference type="RefSeq" id="WP_143418681.1">
    <property type="nucleotide sequence ID" value="NZ_VJXR01000032.1"/>
</dbReference>
<evidence type="ECO:0000313" key="2">
    <source>
        <dbReference type="Proteomes" id="UP000318693"/>
    </source>
</evidence>
<dbReference type="Proteomes" id="UP000318693">
    <property type="component" value="Unassembled WGS sequence"/>
</dbReference>
<evidence type="ECO:0000313" key="1">
    <source>
        <dbReference type="EMBL" id="TRW44944.1"/>
    </source>
</evidence>
<name>A0A552WQG9_9MICO</name>
<gene>
    <name evidence="1" type="ORF">FJ693_11565</name>
</gene>
<comment type="caution">
    <text evidence="1">The sequence shown here is derived from an EMBL/GenBank/DDBJ whole genome shotgun (WGS) entry which is preliminary data.</text>
</comment>
<sequence length="258" mass="27736">MWTDKVQIVDDLTPAAWLTDRLTGGWGRVTGVAPHGYPAYARVLHPVARDDGDGYVTWAQVAEVTGRRVHPTVQWHALIGSDDPYAHSSELWDGGEPPAGNLPLPALEALVDLLTGYTTTAEDCYFAMWEGWGSHNGASTRITLTDGEGSTVEQMPALYPPAPALELPGREYRVFRGPLGAMTELAQYDGAALPWTQSPSLFWPADRAWCVATEIDFDSTLVAGTAQVIDAVLAAAGLEAFPVEPSDSLQSDADQVNS</sequence>
<protein>
    <submittedName>
        <fullName evidence="1">Uncharacterized protein</fullName>
    </submittedName>
</protein>
<proteinExistence type="predicted"/>